<dbReference type="Pfam" id="PF08327">
    <property type="entry name" value="AHSA1"/>
    <property type="match status" value="1"/>
</dbReference>
<dbReference type="Gene3D" id="3.30.530.20">
    <property type="match status" value="1"/>
</dbReference>
<sequence length="154" mass="17286">MEYGSIEREIHVEATPEVAYEVVSSPEHLREWWPDDADLDPTPGATGEIIFGERGSEDANVEQITVVEADPPRRFSFRWTHAAGEVATETNSLLVTFDLVPAGNGTVVRMKETGFREMGWEVAVLEEQYAAHVEGWDFFIPRLGTYVTRLVESS</sequence>
<evidence type="ECO:0000256" key="1">
    <source>
        <dbReference type="ARBA" id="ARBA00006817"/>
    </source>
</evidence>
<reference evidence="3 4" key="1">
    <citation type="submission" date="2015-03" db="EMBL/GenBank/DDBJ databases">
        <title>Luteipulveratus halotolerans sp. nov., a novel actinobacterium (Dermacoccaceae) from Sarawak, Malaysia.</title>
        <authorList>
            <person name="Juboi H."/>
            <person name="Basik A."/>
            <person name="Shamsul S.S."/>
            <person name="Arnold P."/>
            <person name="Schmitt E.K."/>
            <person name="Sanglier J.-J."/>
            <person name="Yeo T."/>
        </authorList>
    </citation>
    <scope>NUCLEOTIDE SEQUENCE [LARGE SCALE GENOMIC DNA]</scope>
    <source>
        <strain evidence="3 4">MN07-A0370</strain>
    </source>
</reference>
<dbReference type="PATRIC" id="fig|571913.6.peg.4939"/>
<keyword evidence="4" id="KW-1185">Reference proteome</keyword>
<protein>
    <submittedName>
        <fullName evidence="3">Polyketide cyclase</fullName>
    </submittedName>
</protein>
<evidence type="ECO:0000313" key="3">
    <source>
        <dbReference type="EMBL" id="AKU18251.1"/>
    </source>
</evidence>
<dbReference type="InterPro" id="IPR013538">
    <property type="entry name" value="ASHA1/2-like_C"/>
</dbReference>
<dbReference type="Proteomes" id="UP000066480">
    <property type="component" value="Chromosome"/>
</dbReference>
<gene>
    <name evidence="3" type="ORF">VV02_24360</name>
</gene>
<name>A0A0K1JNH6_9MICO</name>
<dbReference type="STRING" id="571913.VV02_24360"/>
<organism evidence="3 4">
    <name type="scientific">Luteipulveratus mongoliensis</name>
    <dbReference type="NCBI Taxonomy" id="571913"/>
    <lineage>
        <taxon>Bacteria</taxon>
        <taxon>Bacillati</taxon>
        <taxon>Actinomycetota</taxon>
        <taxon>Actinomycetes</taxon>
        <taxon>Micrococcales</taxon>
        <taxon>Dermacoccaceae</taxon>
        <taxon>Luteipulveratus</taxon>
    </lineage>
</organism>
<feature type="domain" description="Activator of Hsp90 ATPase homologue 1/2-like C-terminal" evidence="2">
    <location>
        <begin position="14"/>
        <end position="146"/>
    </location>
</feature>
<evidence type="ECO:0000313" key="4">
    <source>
        <dbReference type="Proteomes" id="UP000066480"/>
    </source>
</evidence>
<dbReference type="SUPFAM" id="SSF55961">
    <property type="entry name" value="Bet v1-like"/>
    <property type="match status" value="1"/>
</dbReference>
<dbReference type="AlphaFoldDB" id="A0A0K1JNH6"/>
<comment type="similarity">
    <text evidence="1">Belongs to the AHA1 family.</text>
</comment>
<dbReference type="RefSeq" id="WP_052595858.1">
    <property type="nucleotide sequence ID" value="NZ_CP011112.1"/>
</dbReference>
<proteinExistence type="inferred from homology"/>
<dbReference type="KEGG" id="lmoi:VV02_24360"/>
<dbReference type="EMBL" id="CP011112">
    <property type="protein sequence ID" value="AKU18251.1"/>
    <property type="molecule type" value="Genomic_DNA"/>
</dbReference>
<dbReference type="OrthoDB" id="9803476at2"/>
<dbReference type="InterPro" id="IPR023393">
    <property type="entry name" value="START-like_dom_sf"/>
</dbReference>
<evidence type="ECO:0000259" key="2">
    <source>
        <dbReference type="Pfam" id="PF08327"/>
    </source>
</evidence>
<accession>A0A0K1JNH6</accession>